<evidence type="ECO:0000256" key="6">
    <source>
        <dbReference type="ARBA" id="ARBA00022692"/>
    </source>
</evidence>
<sequence length="554" mass="60301">MASDTDTEKADRSQGAASLWAARWRTLRLRMVGSRLGALILALNLLSLLILFVGALLLNEWRRNLIEARLESLTSQAELLANVLGELGITRGEPTPYLDDLAASQWLRDNFIPRGQRVRLYDQNGWLLIDSYTVTEQIPGEPLDPALPAGAAAPAPPDPVRENARIERAREELSGEVERALAGEPQTSIRRAETGERVVSVSLPVRHVRDVLGVLTLEAGDVDETLDAQRRALMPFAFVALAVSLLTSLLIHLFVARPILRLSAAADQVRLQRARAISLPDLEERKDEIGDLARSLETMTATLSDRMDAIERFAADVSHEIKNPLTSIRSALETLELVKAPEDKARLTALLQQDVSRLDRLITDISNASRLDAELSRDRPRPVNLSKLLGDIAAVYVATQRPGDVTVRFTDALEGAAQVTGREGPLGQVFRNLIDNARSFSPPDHAVQVSLDGQGDRVRVRVEDDGPGVPPDNLETVFQRFYTARPKGAAFGGNSGLGLSIARQIIEAHGGTIHAENRTDDAGAVKGACFVVTLPRARPGSKARTRPVADDADG</sequence>
<dbReference type="InterPro" id="IPR005467">
    <property type="entry name" value="His_kinase_dom"/>
</dbReference>
<gene>
    <name evidence="15" type="ORF">MBEBAB_0592</name>
</gene>
<keyword evidence="6 12" id="KW-0812">Transmembrane</keyword>
<feature type="region of interest" description="Disordered" evidence="11">
    <location>
        <begin position="140"/>
        <end position="160"/>
    </location>
</feature>
<keyword evidence="8 12" id="KW-1133">Transmembrane helix</keyword>
<evidence type="ECO:0000256" key="1">
    <source>
        <dbReference type="ARBA" id="ARBA00000085"/>
    </source>
</evidence>
<dbReference type="GO" id="GO:0000155">
    <property type="term" value="F:phosphorelay sensor kinase activity"/>
    <property type="evidence" value="ECO:0007669"/>
    <property type="project" value="InterPro"/>
</dbReference>
<feature type="transmembrane region" description="Helical" evidence="12">
    <location>
        <begin position="36"/>
        <end position="58"/>
    </location>
</feature>
<dbReference type="InterPro" id="IPR003660">
    <property type="entry name" value="HAMP_dom"/>
</dbReference>
<comment type="catalytic activity">
    <reaction evidence="1">
        <text>ATP + protein L-histidine = ADP + protein N-phospho-L-histidine.</text>
        <dbReference type="EC" id="2.7.13.3"/>
    </reaction>
</comment>
<dbReference type="GO" id="GO:0016020">
    <property type="term" value="C:membrane"/>
    <property type="evidence" value="ECO:0007669"/>
    <property type="project" value="UniProtKB-SubCell"/>
</dbReference>
<dbReference type="InterPro" id="IPR050428">
    <property type="entry name" value="TCS_sensor_his_kinase"/>
</dbReference>
<keyword evidence="10 12" id="KW-0472">Membrane</keyword>
<dbReference type="Pfam" id="PF00512">
    <property type="entry name" value="HisKA"/>
    <property type="match status" value="1"/>
</dbReference>
<dbReference type="InterPro" id="IPR004358">
    <property type="entry name" value="Sig_transdc_His_kin-like_C"/>
</dbReference>
<feature type="domain" description="HAMP" evidence="14">
    <location>
        <begin position="253"/>
        <end position="308"/>
    </location>
</feature>
<evidence type="ECO:0000256" key="9">
    <source>
        <dbReference type="ARBA" id="ARBA00023012"/>
    </source>
</evidence>
<dbReference type="Pfam" id="PF00672">
    <property type="entry name" value="HAMP"/>
    <property type="match status" value="1"/>
</dbReference>
<comment type="caution">
    <text evidence="15">The sequence shown here is derived from an EMBL/GenBank/DDBJ whole genome shotgun (WGS) entry which is preliminary data.</text>
</comment>
<evidence type="ECO:0000259" key="13">
    <source>
        <dbReference type="PROSITE" id="PS50109"/>
    </source>
</evidence>
<evidence type="ECO:0000256" key="2">
    <source>
        <dbReference type="ARBA" id="ARBA00004370"/>
    </source>
</evidence>
<dbReference type="InterPro" id="IPR036890">
    <property type="entry name" value="HATPase_C_sf"/>
</dbReference>
<reference evidence="16" key="1">
    <citation type="journal article" date="2013" name="Genome Announc.">
        <title>Draft Genome Sequence of the Dimorphic Prosthecate Bacterium Brevundimonas abyssalis TAR-001T.</title>
        <authorList>
            <person name="Tsubouchi T."/>
            <person name="Nishi S."/>
            <person name="Usui K."/>
            <person name="Shimane Y."/>
            <person name="Takaki Y."/>
            <person name="Maruyama T."/>
            <person name="Hatada Y."/>
        </authorList>
    </citation>
    <scope>NUCLEOTIDE SEQUENCE [LARGE SCALE GENOMIC DNA]</scope>
    <source>
        <strain evidence="16">TAR-001</strain>
    </source>
</reference>
<dbReference type="PANTHER" id="PTHR45436:SF5">
    <property type="entry name" value="SENSOR HISTIDINE KINASE TRCS"/>
    <property type="match status" value="1"/>
</dbReference>
<dbReference type="PROSITE" id="PS50885">
    <property type="entry name" value="HAMP"/>
    <property type="match status" value="1"/>
</dbReference>
<dbReference type="SUPFAM" id="SSF55874">
    <property type="entry name" value="ATPase domain of HSP90 chaperone/DNA topoisomerase II/histidine kinase"/>
    <property type="match status" value="1"/>
</dbReference>
<name>A0A8E0KMB0_9CAUL</name>
<accession>A0A8E0KMB0</accession>
<dbReference type="SUPFAM" id="SSF158472">
    <property type="entry name" value="HAMP domain-like"/>
    <property type="match status" value="1"/>
</dbReference>
<evidence type="ECO:0000256" key="4">
    <source>
        <dbReference type="ARBA" id="ARBA00022553"/>
    </source>
</evidence>
<dbReference type="AlphaFoldDB" id="A0A8E0KMB0"/>
<evidence type="ECO:0000256" key="5">
    <source>
        <dbReference type="ARBA" id="ARBA00022679"/>
    </source>
</evidence>
<feature type="transmembrane region" description="Helical" evidence="12">
    <location>
        <begin position="236"/>
        <end position="255"/>
    </location>
</feature>
<feature type="compositionally biased region" description="Low complexity" evidence="11">
    <location>
        <begin position="140"/>
        <end position="153"/>
    </location>
</feature>
<evidence type="ECO:0000313" key="15">
    <source>
        <dbReference type="EMBL" id="GAD58342.1"/>
    </source>
</evidence>
<keyword evidence="4" id="KW-0597">Phosphoprotein</keyword>
<dbReference type="Gene3D" id="3.30.565.10">
    <property type="entry name" value="Histidine kinase-like ATPase, C-terminal domain"/>
    <property type="match status" value="1"/>
</dbReference>
<dbReference type="Proteomes" id="UP000016569">
    <property type="component" value="Unassembled WGS sequence"/>
</dbReference>
<evidence type="ECO:0000313" key="16">
    <source>
        <dbReference type="Proteomes" id="UP000016569"/>
    </source>
</evidence>
<keyword evidence="7 15" id="KW-0418">Kinase</keyword>
<dbReference type="SMART" id="SM00388">
    <property type="entry name" value="HisKA"/>
    <property type="match status" value="1"/>
</dbReference>
<evidence type="ECO:0000256" key="10">
    <source>
        <dbReference type="ARBA" id="ARBA00023136"/>
    </source>
</evidence>
<dbReference type="PROSITE" id="PS50109">
    <property type="entry name" value="HIS_KIN"/>
    <property type="match status" value="1"/>
</dbReference>
<dbReference type="CDD" id="cd00082">
    <property type="entry name" value="HisKA"/>
    <property type="match status" value="1"/>
</dbReference>
<dbReference type="SUPFAM" id="SSF47384">
    <property type="entry name" value="Homodimeric domain of signal transducing histidine kinase"/>
    <property type="match status" value="1"/>
</dbReference>
<dbReference type="EC" id="2.7.13.3" evidence="3"/>
<protein>
    <recommendedName>
        <fullName evidence="3">histidine kinase</fullName>
        <ecNumber evidence="3">2.7.13.3</ecNumber>
    </recommendedName>
</protein>
<dbReference type="Pfam" id="PF13755">
    <property type="entry name" value="Sensor_TM1"/>
    <property type="match status" value="1"/>
</dbReference>
<dbReference type="SMART" id="SM00304">
    <property type="entry name" value="HAMP"/>
    <property type="match status" value="1"/>
</dbReference>
<dbReference type="OrthoDB" id="9805942at2"/>
<dbReference type="Pfam" id="PF02518">
    <property type="entry name" value="HATPase_c"/>
    <property type="match status" value="1"/>
</dbReference>
<keyword evidence="5" id="KW-0808">Transferase</keyword>
<dbReference type="InterPro" id="IPR036097">
    <property type="entry name" value="HisK_dim/P_sf"/>
</dbReference>
<dbReference type="Gene3D" id="1.10.287.130">
    <property type="match status" value="1"/>
</dbReference>
<evidence type="ECO:0000256" key="3">
    <source>
        <dbReference type="ARBA" id="ARBA00012438"/>
    </source>
</evidence>
<evidence type="ECO:0000259" key="14">
    <source>
        <dbReference type="PROSITE" id="PS50885"/>
    </source>
</evidence>
<dbReference type="SMART" id="SM00387">
    <property type="entry name" value="HATPase_c"/>
    <property type="match status" value="1"/>
</dbReference>
<keyword evidence="16" id="KW-1185">Reference proteome</keyword>
<feature type="domain" description="Histidine kinase" evidence="13">
    <location>
        <begin position="316"/>
        <end position="538"/>
    </location>
</feature>
<proteinExistence type="predicted"/>
<keyword evidence="9" id="KW-0902">Two-component regulatory system</keyword>
<evidence type="ECO:0000256" key="8">
    <source>
        <dbReference type="ARBA" id="ARBA00022989"/>
    </source>
</evidence>
<dbReference type="PRINTS" id="PR00344">
    <property type="entry name" value="BCTRLSENSOR"/>
</dbReference>
<evidence type="ECO:0000256" key="11">
    <source>
        <dbReference type="SAM" id="MobiDB-lite"/>
    </source>
</evidence>
<dbReference type="Gene3D" id="6.10.340.10">
    <property type="match status" value="1"/>
</dbReference>
<organism evidence="15 16">
    <name type="scientific">Brevundimonas abyssalis TAR-001</name>
    <dbReference type="NCBI Taxonomy" id="1391729"/>
    <lineage>
        <taxon>Bacteria</taxon>
        <taxon>Pseudomonadati</taxon>
        <taxon>Pseudomonadota</taxon>
        <taxon>Alphaproteobacteria</taxon>
        <taxon>Caulobacterales</taxon>
        <taxon>Caulobacteraceae</taxon>
        <taxon>Brevundimonas</taxon>
    </lineage>
</organism>
<evidence type="ECO:0000256" key="7">
    <source>
        <dbReference type="ARBA" id="ARBA00022777"/>
    </source>
</evidence>
<dbReference type="PANTHER" id="PTHR45436">
    <property type="entry name" value="SENSOR HISTIDINE KINASE YKOH"/>
    <property type="match status" value="1"/>
</dbReference>
<dbReference type="CDD" id="cd06225">
    <property type="entry name" value="HAMP"/>
    <property type="match status" value="1"/>
</dbReference>
<dbReference type="InterPro" id="IPR025908">
    <property type="entry name" value="Sensor_TM1"/>
</dbReference>
<evidence type="ECO:0000256" key="12">
    <source>
        <dbReference type="SAM" id="Phobius"/>
    </source>
</evidence>
<dbReference type="EMBL" id="BATC01000006">
    <property type="protein sequence ID" value="GAD58342.1"/>
    <property type="molecule type" value="Genomic_DNA"/>
</dbReference>
<dbReference type="InterPro" id="IPR003594">
    <property type="entry name" value="HATPase_dom"/>
</dbReference>
<comment type="subcellular location">
    <subcellularLocation>
        <location evidence="2">Membrane</location>
    </subcellularLocation>
</comment>
<dbReference type="InterPro" id="IPR003661">
    <property type="entry name" value="HisK_dim/P_dom"/>
</dbReference>